<keyword evidence="4 5" id="KW-0472">Membrane</keyword>
<accession>A0A3B0XWG4</accession>
<gene>
    <name evidence="7" type="ORF">MNBD_GAMMA09-2289</name>
</gene>
<dbReference type="PANTHER" id="PTHR38480:SF1">
    <property type="entry name" value="SLR0254 PROTEIN"/>
    <property type="match status" value="1"/>
</dbReference>
<dbReference type="PANTHER" id="PTHR38480">
    <property type="entry name" value="SLR0254 PROTEIN"/>
    <property type="match status" value="1"/>
</dbReference>
<dbReference type="InterPro" id="IPR010432">
    <property type="entry name" value="RDD"/>
</dbReference>
<proteinExistence type="predicted"/>
<evidence type="ECO:0000256" key="1">
    <source>
        <dbReference type="ARBA" id="ARBA00004141"/>
    </source>
</evidence>
<keyword evidence="2 5" id="KW-0812">Transmembrane</keyword>
<dbReference type="Pfam" id="PF06271">
    <property type="entry name" value="RDD"/>
    <property type="match status" value="1"/>
</dbReference>
<dbReference type="EMBL" id="UOFI01000101">
    <property type="protein sequence ID" value="VAW67587.1"/>
    <property type="molecule type" value="Genomic_DNA"/>
</dbReference>
<dbReference type="GO" id="GO:0016020">
    <property type="term" value="C:membrane"/>
    <property type="evidence" value="ECO:0007669"/>
    <property type="project" value="UniProtKB-SubCell"/>
</dbReference>
<feature type="transmembrane region" description="Helical" evidence="5">
    <location>
        <begin position="5"/>
        <end position="22"/>
    </location>
</feature>
<evidence type="ECO:0000256" key="5">
    <source>
        <dbReference type="SAM" id="Phobius"/>
    </source>
</evidence>
<evidence type="ECO:0000259" key="6">
    <source>
        <dbReference type="Pfam" id="PF06271"/>
    </source>
</evidence>
<protein>
    <submittedName>
        <fullName evidence="7">INTEGRAL MEMBRANE PROTEIN (Rhomboid family)</fullName>
    </submittedName>
</protein>
<organism evidence="7">
    <name type="scientific">hydrothermal vent metagenome</name>
    <dbReference type="NCBI Taxonomy" id="652676"/>
    <lineage>
        <taxon>unclassified sequences</taxon>
        <taxon>metagenomes</taxon>
        <taxon>ecological metagenomes</taxon>
    </lineage>
</organism>
<name>A0A3B0XWG4_9ZZZZ</name>
<evidence type="ECO:0000256" key="3">
    <source>
        <dbReference type="ARBA" id="ARBA00022989"/>
    </source>
</evidence>
<feature type="transmembrane region" description="Helical" evidence="5">
    <location>
        <begin position="28"/>
        <end position="48"/>
    </location>
</feature>
<reference evidence="7" key="1">
    <citation type="submission" date="2018-06" db="EMBL/GenBank/DDBJ databases">
        <authorList>
            <person name="Zhirakovskaya E."/>
        </authorList>
    </citation>
    <scope>NUCLEOTIDE SEQUENCE</scope>
</reference>
<keyword evidence="3 5" id="KW-1133">Transmembrane helix</keyword>
<comment type="subcellular location">
    <subcellularLocation>
        <location evidence="1">Membrane</location>
        <topology evidence="1">Multi-pass membrane protein</topology>
    </subcellularLocation>
</comment>
<dbReference type="AlphaFoldDB" id="A0A3B0XWG4"/>
<feature type="domain" description="RDD" evidence="6">
    <location>
        <begin position="2"/>
        <end position="112"/>
    </location>
</feature>
<evidence type="ECO:0000256" key="4">
    <source>
        <dbReference type="ARBA" id="ARBA00023136"/>
    </source>
</evidence>
<evidence type="ECO:0000313" key="7">
    <source>
        <dbReference type="EMBL" id="VAW67587.1"/>
    </source>
</evidence>
<evidence type="ECO:0000256" key="2">
    <source>
        <dbReference type="ARBA" id="ARBA00022692"/>
    </source>
</evidence>
<sequence>MIDAAIRIFIYIILGLILNALGDFGEGLLLIIVFFIEWFYPVLFEVLYKGMTPGKKTLGLQVLNGDGTPVIWSASLLRNILRTVDFLPLLYGVGLVSMLMSNRFQRLGDLAADTIVVYTNTASILPEIPYYSVLKPAYEFNLKEQQAIIRYAERSTQLSDQRLDELAGILDPVDVAQHRMTREKLLGIANGLIGRQ</sequence>